<accession>A0A672YIL4</accession>
<organism evidence="2 3">
    <name type="scientific">Sphaeramia orbicularis</name>
    <name type="common">orbiculate cardinalfish</name>
    <dbReference type="NCBI Taxonomy" id="375764"/>
    <lineage>
        <taxon>Eukaryota</taxon>
        <taxon>Metazoa</taxon>
        <taxon>Chordata</taxon>
        <taxon>Craniata</taxon>
        <taxon>Vertebrata</taxon>
        <taxon>Euteleostomi</taxon>
        <taxon>Actinopterygii</taxon>
        <taxon>Neopterygii</taxon>
        <taxon>Teleostei</taxon>
        <taxon>Neoteleostei</taxon>
        <taxon>Acanthomorphata</taxon>
        <taxon>Gobiaria</taxon>
        <taxon>Kurtiformes</taxon>
        <taxon>Apogonoidei</taxon>
        <taxon>Apogonidae</taxon>
        <taxon>Apogoninae</taxon>
        <taxon>Sphaeramia</taxon>
    </lineage>
</organism>
<name>A0A672YIL4_9TELE</name>
<keyword evidence="3" id="KW-1185">Reference proteome</keyword>
<reference evidence="2" key="1">
    <citation type="submission" date="2019-06" db="EMBL/GenBank/DDBJ databases">
        <authorList>
            <consortium name="Wellcome Sanger Institute Data Sharing"/>
        </authorList>
    </citation>
    <scope>NUCLEOTIDE SEQUENCE [LARGE SCALE GENOMIC DNA]</scope>
</reference>
<evidence type="ECO:0000313" key="3">
    <source>
        <dbReference type="Proteomes" id="UP000472271"/>
    </source>
</evidence>
<feature type="domain" description="Tc1-like transposase DDE" evidence="1">
    <location>
        <begin position="5"/>
        <end position="55"/>
    </location>
</feature>
<proteinExistence type="predicted"/>
<dbReference type="Pfam" id="PF13358">
    <property type="entry name" value="DDE_3"/>
    <property type="match status" value="1"/>
</dbReference>
<protein>
    <recommendedName>
        <fullName evidence="1">Tc1-like transposase DDE domain-containing protein</fullName>
    </recommendedName>
</protein>
<dbReference type="Ensembl" id="ENSSORT00005004533.1">
    <property type="protein sequence ID" value="ENSSORP00005004401.1"/>
    <property type="gene ID" value="ENSSORG00005002670.1"/>
</dbReference>
<dbReference type="Proteomes" id="UP000472271">
    <property type="component" value="Chromosome 7"/>
</dbReference>
<reference evidence="2" key="2">
    <citation type="submission" date="2025-08" db="UniProtKB">
        <authorList>
            <consortium name="Ensembl"/>
        </authorList>
    </citation>
    <scope>IDENTIFICATION</scope>
</reference>
<dbReference type="InterPro" id="IPR038717">
    <property type="entry name" value="Tc1-like_DDE_dom"/>
</dbReference>
<evidence type="ECO:0000259" key="1">
    <source>
        <dbReference type="Pfam" id="PF13358"/>
    </source>
</evidence>
<dbReference type="AlphaFoldDB" id="A0A672YIL4"/>
<dbReference type="Gene3D" id="3.30.420.10">
    <property type="entry name" value="Ribonuclease H-like superfamily/Ribonuclease H"/>
    <property type="match status" value="1"/>
</dbReference>
<sequence length="103" mass="12066">MVWQDNACPHDARVTQDFLRDQRFNVLPWPAYSPDLSPIKHLWDQLGRCVANRTPAPQNRQELVTALEEEWVNIPQDNIRRLVRSMRRCITACMNANVGHIPY</sequence>
<dbReference type="InParanoid" id="A0A672YIL4"/>
<evidence type="ECO:0000313" key="2">
    <source>
        <dbReference type="Ensembl" id="ENSSORP00005004401.1"/>
    </source>
</evidence>
<dbReference type="GO" id="GO:0003676">
    <property type="term" value="F:nucleic acid binding"/>
    <property type="evidence" value="ECO:0007669"/>
    <property type="project" value="InterPro"/>
</dbReference>
<dbReference type="InterPro" id="IPR036397">
    <property type="entry name" value="RNaseH_sf"/>
</dbReference>
<reference evidence="2" key="3">
    <citation type="submission" date="2025-09" db="UniProtKB">
        <authorList>
            <consortium name="Ensembl"/>
        </authorList>
    </citation>
    <scope>IDENTIFICATION</scope>
</reference>